<name>A0A7W3JL77_9MICO</name>
<comment type="caution">
    <text evidence="4">The sequence shown here is derived from an EMBL/GenBank/DDBJ whole genome shotgun (WGS) entry which is preliminary data.</text>
</comment>
<reference evidence="3 5" key="1">
    <citation type="submission" date="2019-07" db="EMBL/GenBank/DDBJ databases">
        <title>Whole genome shotgun sequence of Frigoribacterium faeni NBRC 103066.</title>
        <authorList>
            <person name="Hosoyama A."/>
            <person name="Uohara A."/>
            <person name="Ohji S."/>
            <person name="Ichikawa N."/>
        </authorList>
    </citation>
    <scope>NUCLEOTIDE SEQUENCE [LARGE SCALE GENOMIC DNA]</scope>
    <source>
        <strain evidence="3 5">NBRC 103066</strain>
    </source>
</reference>
<gene>
    <name evidence="4" type="ORF">FB463_003019</name>
    <name evidence="3" type="ORF">FFA01_08470</name>
</gene>
<dbReference type="Proteomes" id="UP000522688">
    <property type="component" value="Unassembled WGS sequence"/>
</dbReference>
<dbReference type="AlphaFoldDB" id="A0A7W3JL77"/>
<dbReference type="EMBL" id="BJUV01000006">
    <property type="protein sequence ID" value="GEK82538.1"/>
    <property type="molecule type" value="Genomic_DNA"/>
</dbReference>
<feature type="transmembrane region" description="Helical" evidence="2">
    <location>
        <begin position="110"/>
        <end position="135"/>
    </location>
</feature>
<feature type="region of interest" description="Disordered" evidence="1">
    <location>
        <begin position="79"/>
        <end position="107"/>
    </location>
</feature>
<dbReference type="EMBL" id="JACGWW010000007">
    <property type="protein sequence ID" value="MBA8814744.1"/>
    <property type="molecule type" value="Genomic_DNA"/>
</dbReference>
<feature type="transmembrane region" description="Helical" evidence="2">
    <location>
        <begin position="41"/>
        <end position="60"/>
    </location>
</feature>
<protein>
    <submittedName>
        <fullName evidence="4">Uncharacterized protein</fullName>
    </submittedName>
</protein>
<evidence type="ECO:0000313" key="3">
    <source>
        <dbReference type="EMBL" id="GEK82538.1"/>
    </source>
</evidence>
<accession>A0A7W3JL77</accession>
<keyword evidence="2" id="KW-0812">Transmembrane</keyword>
<feature type="transmembrane region" description="Helical" evidence="2">
    <location>
        <begin position="155"/>
        <end position="174"/>
    </location>
</feature>
<evidence type="ECO:0000313" key="5">
    <source>
        <dbReference type="Proteomes" id="UP000321154"/>
    </source>
</evidence>
<keyword evidence="2" id="KW-1133">Transmembrane helix</keyword>
<dbReference type="OrthoDB" id="5020293at2"/>
<proteinExistence type="predicted"/>
<dbReference type="InterPro" id="IPR046124">
    <property type="entry name" value="DUF6121"/>
</dbReference>
<evidence type="ECO:0000256" key="1">
    <source>
        <dbReference type="SAM" id="MobiDB-lite"/>
    </source>
</evidence>
<dbReference type="Pfam" id="PF19616">
    <property type="entry name" value="DUF6121"/>
    <property type="match status" value="2"/>
</dbReference>
<evidence type="ECO:0000313" key="6">
    <source>
        <dbReference type="Proteomes" id="UP000522688"/>
    </source>
</evidence>
<keyword evidence="2" id="KW-0472">Membrane</keyword>
<sequence>MSRAVYAVMGTVLYAALIITTAAFESVLFDRDVISETDAGTLLGPAMFAVAVLVVLLSLLRSAALADAADGDAPTMLGAFPAQPAEPSPRRPGPAGGDGTSAGRDAPPRLLPGAVGTGVAVYLAMLVVGSVGYSLVREGAVWLPLFAARYAVSPLVLGSALWAALVVAGTVAVSRIEPPR</sequence>
<organism evidence="4 6">
    <name type="scientific">Frigoribacterium faeni</name>
    <dbReference type="NCBI Taxonomy" id="145483"/>
    <lineage>
        <taxon>Bacteria</taxon>
        <taxon>Bacillati</taxon>
        <taxon>Actinomycetota</taxon>
        <taxon>Actinomycetes</taxon>
        <taxon>Micrococcales</taxon>
        <taxon>Microbacteriaceae</taxon>
        <taxon>Frigoribacterium</taxon>
    </lineage>
</organism>
<dbReference type="Proteomes" id="UP000321154">
    <property type="component" value="Unassembled WGS sequence"/>
</dbReference>
<dbReference type="RefSeq" id="WP_146853332.1">
    <property type="nucleotide sequence ID" value="NZ_BAAAHR010000003.1"/>
</dbReference>
<evidence type="ECO:0000256" key="2">
    <source>
        <dbReference type="SAM" id="Phobius"/>
    </source>
</evidence>
<evidence type="ECO:0000313" key="4">
    <source>
        <dbReference type="EMBL" id="MBA8814744.1"/>
    </source>
</evidence>
<reference evidence="4 6" key="2">
    <citation type="submission" date="2020-07" db="EMBL/GenBank/DDBJ databases">
        <title>Sequencing the genomes of 1000 actinobacteria strains.</title>
        <authorList>
            <person name="Klenk H.-P."/>
        </authorList>
    </citation>
    <scope>NUCLEOTIDE SEQUENCE [LARGE SCALE GENOMIC DNA]</scope>
    <source>
        <strain evidence="4 6">DSM 10309</strain>
    </source>
</reference>
<feature type="transmembrane region" description="Helical" evidence="2">
    <location>
        <begin position="12"/>
        <end position="29"/>
    </location>
</feature>
<keyword evidence="5" id="KW-1185">Reference proteome</keyword>